<sequence length="72" mass="7891">MAKRVRHTRSIGSRMVNFSCSHSLLMCGVLGIRRHGCFRRLKPSTSVLLVNDNGQLAGLLLPFSLAQKLGPS</sequence>
<dbReference type="Proteomes" id="UP000294933">
    <property type="component" value="Unassembled WGS sequence"/>
</dbReference>
<accession>A0A4Y7QFG5</accession>
<protein>
    <submittedName>
        <fullName evidence="1">Uncharacterized protein</fullName>
    </submittedName>
</protein>
<proteinExistence type="predicted"/>
<evidence type="ECO:0000313" key="2">
    <source>
        <dbReference type="Proteomes" id="UP000294933"/>
    </source>
</evidence>
<dbReference type="AlphaFoldDB" id="A0A4Y7QFG5"/>
<evidence type="ECO:0000313" key="1">
    <source>
        <dbReference type="EMBL" id="TDL26413.1"/>
    </source>
</evidence>
<reference evidence="1 2" key="1">
    <citation type="submission" date="2018-06" db="EMBL/GenBank/DDBJ databases">
        <title>A transcriptomic atlas of mushroom development highlights an independent origin of complex multicellularity.</title>
        <authorList>
            <consortium name="DOE Joint Genome Institute"/>
            <person name="Krizsan K."/>
            <person name="Almasi E."/>
            <person name="Merenyi Z."/>
            <person name="Sahu N."/>
            <person name="Viragh M."/>
            <person name="Koszo T."/>
            <person name="Mondo S."/>
            <person name="Kiss B."/>
            <person name="Balint B."/>
            <person name="Kues U."/>
            <person name="Barry K."/>
            <person name="Hegedus J.C."/>
            <person name="Henrissat B."/>
            <person name="Johnson J."/>
            <person name="Lipzen A."/>
            <person name="Ohm R."/>
            <person name="Nagy I."/>
            <person name="Pangilinan J."/>
            <person name="Yan J."/>
            <person name="Xiong Y."/>
            <person name="Grigoriev I.V."/>
            <person name="Hibbett D.S."/>
            <person name="Nagy L.G."/>
        </authorList>
    </citation>
    <scope>NUCLEOTIDE SEQUENCE [LARGE SCALE GENOMIC DNA]</scope>
    <source>
        <strain evidence="1 2">SZMC22713</strain>
    </source>
</reference>
<name>A0A4Y7QFG5_9AGAM</name>
<dbReference type="VEuPathDB" id="FungiDB:BD410DRAFT_520013"/>
<keyword evidence="2" id="KW-1185">Reference proteome</keyword>
<dbReference type="EMBL" id="ML170161">
    <property type="protein sequence ID" value="TDL26413.1"/>
    <property type="molecule type" value="Genomic_DNA"/>
</dbReference>
<gene>
    <name evidence="1" type="ORF">BD410DRAFT_520013</name>
</gene>
<organism evidence="1 2">
    <name type="scientific">Rickenella mellea</name>
    <dbReference type="NCBI Taxonomy" id="50990"/>
    <lineage>
        <taxon>Eukaryota</taxon>
        <taxon>Fungi</taxon>
        <taxon>Dikarya</taxon>
        <taxon>Basidiomycota</taxon>
        <taxon>Agaricomycotina</taxon>
        <taxon>Agaricomycetes</taxon>
        <taxon>Hymenochaetales</taxon>
        <taxon>Rickenellaceae</taxon>
        <taxon>Rickenella</taxon>
    </lineage>
</organism>